<dbReference type="GO" id="GO:0005886">
    <property type="term" value="C:plasma membrane"/>
    <property type="evidence" value="ECO:0007669"/>
    <property type="project" value="TreeGrafter"/>
</dbReference>
<dbReference type="InterPro" id="IPR036890">
    <property type="entry name" value="HATPase_C_sf"/>
</dbReference>
<evidence type="ECO:0000259" key="8">
    <source>
        <dbReference type="PROSITE" id="PS50109"/>
    </source>
</evidence>
<evidence type="ECO:0000256" key="1">
    <source>
        <dbReference type="ARBA" id="ARBA00000085"/>
    </source>
</evidence>
<keyword evidence="10" id="KW-1185">Reference proteome</keyword>
<reference evidence="9 10" key="1">
    <citation type="submission" date="2016-11" db="EMBL/GenBank/DDBJ databases">
        <authorList>
            <person name="Jaros S."/>
            <person name="Januszkiewicz K."/>
            <person name="Wedrychowicz H."/>
        </authorList>
    </citation>
    <scope>NUCLEOTIDE SEQUENCE [LARGE SCALE GENOMIC DNA]</scope>
    <source>
        <strain evidence="9 10">DSM 26897</strain>
    </source>
</reference>
<dbReference type="GO" id="GO:0004721">
    <property type="term" value="F:phosphoprotein phosphatase activity"/>
    <property type="evidence" value="ECO:0007669"/>
    <property type="project" value="TreeGrafter"/>
</dbReference>
<dbReference type="Proteomes" id="UP000184368">
    <property type="component" value="Unassembled WGS sequence"/>
</dbReference>
<sequence length="327" mass="37772">MAEPHKRKLRRVTVIYWVLLLYIVAALVWWYYSLELQSREMYALKKAGIETLSKDTAVYRQRLFQIEDQRRRDTVKHQSEGLTFLLLITVGAVFIYRAVRRQFRVQQQQQNFIMAVTHELKTPIAVSRLNLETMQKHQLPEEKQSKLVKMTLQETLRLDTLINNILLSSQLEANAYQMQHDAVDLSKLVCDVVTAFKARYPDREVAVDVAKELRINGDSVLLNLLVSNLLENAHKYSPKPKPISLSLQHTGNHIQLQVADEGAGIEADERERVFQKFYRIGNEATRKAKGTGLGLWLCRKIVQDHRATIRIADHNPVGSIFIVQFNS</sequence>
<accession>A0A1M5IS50</accession>
<feature type="transmembrane region" description="Helical" evidence="7">
    <location>
        <begin position="81"/>
        <end position="99"/>
    </location>
</feature>
<keyword evidence="6" id="KW-0902">Two-component regulatory system</keyword>
<dbReference type="Pfam" id="PF00512">
    <property type="entry name" value="HisKA"/>
    <property type="match status" value="1"/>
</dbReference>
<keyword evidence="4" id="KW-0808">Transferase</keyword>
<evidence type="ECO:0000313" key="9">
    <source>
        <dbReference type="EMBL" id="SHG30829.1"/>
    </source>
</evidence>
<evidence type="ECO:0000256" key="6">
    <source>
        <dbReference type="ARBA" id="ARBA00023012"/>
    </source>
</evidence>
<dbReference type="OrthoDB" id="9804645at2"/>
<evidence type="ECO:0000256" key="2">
    <source>
        <dbReference type="ARBA" id="ARBA00012438"/>
    </source>
</evidence>
<dbReference type="InterPro" id="IPR036097">
    <property type="entry name" value="HisK_dim/P_sf"/>
</dbReference>
<feature type="domain" description="Histidine kinase" evidence="8">
    <location>
        <begin position="115"/>
        <end position="327"/>
    </location>
</feature>
<dbReference type="Gene3D" id="3.30.565.10">
    <property type="entry name" value="Histidine kinase-like ATPase, C-terminal domain"/>
    <property type="match status" value="1"/>
</dbReference>
<dbReference type="Pfam" id="PF02518">
    <property type="entry name" value="HATPase_c"/>
    <property type="match status" value="1"/>
</dbReference>
<dbReference type="InterPro" id="IPR003661">
    <property type="entry name" value="HisK_dim/P_dom"/>
</dbReference>
<keyword evidence="7" id="KW-0472">Membrane</keyword>
<dbReference type="STRING" id="1302690.BUE76_20310"/>
<evidence type="ECO:0000313" key="10">
    <source>
        <dbReference type="Proteomes" id="UP000184368"/>
    </source>
</evidence>
<dbReference type="EC" id="2.7.13.3" evidence="2"/>
<dbReference type="SUPFAM" id="SSF55874">
    <property type="entry name" value="ATPase domain of HSP90 chaperone/DNA topoisomerase II/histidine kinase"/>
    <property type="match status" value="1"/>
</dbReference>
<dbReference type="PANTHER" id="PTHR45453">
    <property type="entry name" value="PHOSPHATE REGULON SENSOR PROTEIN PHOR"/>
    <property type="match status" value="1"/>
</dbReference>
<dbReference type="SUPFAM" id="SSF47384">
    <property type="entry name" value="Homodimeric domain of signal transducing histidine kinase"/>
    <property type="match status" value="1"/>
</dbReference>
<dbReference type="EMBL" id="FQUO01000025">
    <property type="protein sequence ID" value="SHG30829.1"/>
    <property type="molecule type" value="Genomic_DNA"/>
</dbReference>
<dbReference type="SMART" id="SM00387">
    <property type="entry name" value="HATPase_c"/>
    <property type="match status" value="1"/>
</dbReference>
<keyword evidence="7" id="KW-1133">Transmembrane helix</keyword>
<evidence type="ECO:0000256" key="3">
    <source>
        <dbReference type="ARBA" id="ARBA00022553"/>
    </source>
</evidence>
<dbReference type="SMART" id="SM00388">
    <property type="entry name" value="HisKA"/>
    <property type="match status" value="1"/>
</dbReference>
<name>A0A1M5IS50_9BACT</name>
<dbReference type="AlphaFoldDB" id="A0A1M5IS50"/>
<dbReference type="PROSITE" id="PS50109">
    <property type="entry name" value="HIS_KIN"/>
    <property type="match status" value="1"/>
</dbReference>
<dbReference type="CDD" id="cd00082">
    <property type="entry name" value="HisKA"/>
    <property type="match status" value="1"/>
</dbReference>
<keyword evidence="5 9" id="KW-0418">Kinase</keyword>
<dbReference type="PANTHER" id="PTHR45453:SF1">
    <property type="entry name" value="PHOSPHATE REGULON SENSOR PROTEIN PHOR"/>
    <property type="match status" value="1"/>
</dbReference>
<keyword evidence="7" id="KW-0812">Transmembrane</keyword>
<dbReference type="InterPro" id="IPR050351">
    <property type="entry name" value="BphY/WalK/GraS-like"/>
</dbReference>
<gene>
    <name evidence="9" type="ORF">SAMN05444008_12525</name>
</gene>
<dbReference type="InterPro" id="IPR004358">
    <property type="entry name" value="Sig_transdc_His_kin-like_C"/>
</dbReference>
<dbReference type="GO" id="GO:0016036">
    <property type="term" value="P:cellular response to phosphate starvation"/>
    <property type="evidence" value="ECO:0007669"/>
    <property type="project" value="TreeGrafter"/>
</dbReference>
<dbReference type="Gene3D" id="1.10.287.130">
    <property type="match status" value="1"/>
</dbReference>
<dbReference type="GO" id="GO:0000155">
    <property type="term" value="F:phosphorelay sensor kinase activity"/>
    <property type="evidence" value="ECO:0007669"/>
    <property type="project" value="InterPro"/>
</dbReference>
<dbReference type="RefSeq" id="WP_073048350.1">
    <property type="nucleotide sequence ID" value="NZ_FQUO01000025.1"/>
</dbReference>
<dbReference type="PRINTS" id="PR00344">
    <property type="entry name" value="BCTRLSENSOR"/>
</dbReference>
<comment type="catalytic activity">
    <reaction evidence="1">
        <text>ATP + protein L-histidine = ADP + protein N-phospho-L-histidine.</text>
        <dbReference type="EC" id="2.7.13.3"/>
    </reaction>
</comment>
<dbReference type="InterPro" id="IPR003594">
    <property type="entry name" value="HATPase_dom"/>
</dbReference>
<organism evidence="9 10">
    <name type="scientific">Cnuella takakiae</name>
    <dbReference type="NCBI Taxonomy" id="1302690"/>
    <lineage>
        <taxon>Bacteria</taxon>
        <taxon>Pseudomonadati</taxon>
        <taxon>Bacteroidota</taxon>
        <taxon>Chitinophagia</taxon>
        <taxon>Chitinophagales</taxon>
        <taxon>Chitinophagaceae</taxon>
        <taxon>Cnuella</taxon>
    </lineage>
</organism>
<evidence type="ECO:0000256" key="5">
    <source>
        <dbReference type="ARBA" id="ARBA00022777"/>
    </source>
</evidence>
<protein>
    <recommendedName>
        <fullName evidence="2">histidine kinase</fullName>
        <ecNumber evidence="2">2.7.13.3</ecNumber>
    </recommendedName>
</protein>
<dbReference type="FunFam" id="3.30.565.10:FF:000006">
    <property type="entry name" value="Sensor histidine kinase WalK"/>
    <property type="match status" value="1"/>
</dbReference>
<proteinExistence type="predicted"/>
<evidence type="ECO:0000256" key="7">
    <source>
        <dbReference type="SAM" id="Phobius"/>
    </source>
</evidence>
<keyword evidence="3" id="KW-0597">Phosphoprotein</keyword>
<feature type="transmembrane region" description="Helical" evidence="7">
    <location>
        <begin position="12"/>
        <end position="32"/>
    </location>
</feature>
<evidence type="ECO:0000256" key="4">
    <source>
        <dbReference type="ARBA" id="ARBA00022679"/>
    </source>
</evidence>
<dbReference type="InterPro" id="IPR005467">
    <property type="entry name" value="His_kinase_dom"/>
</dbReference>